<proteinExistence type="predicted"/>
<evidence type="ECO:0000256" key="1">
    <source>
        <dbReference type="SAM" id="SignalP"/>
    </source>
</evidence>
<feature type="signal peptide" evidence="1">
    <location>
        <begin position="1"/>
        <end position="18"/>
    </location>
</feature>
<evidence type="ECO:0000313" key="3">
    <source>
        <dbReference type="Proteomes" id="UP001209317"/>
    </source>
</evidence>
<dbReference type="AlphaFoldDB" id="A0AAE3ILG1"/>
<protein>
    <recommendedName>
        <fullName evidence="4">Organic solvent tolerance-like N-terminal domain-containing protein</fullName>
    </recommendedName>
</protein>
<dbReference type="RefSeq" id="WP_263036584.1">
    <property type="nucleotide sequence ID" value="NZ_JAOTPL010000001.1"/>
</dbReference>
<accession>A0AAE3ILG1</accession>
<keyword evidence="1" id="KW-0732">Signal</keyword>
<dbReference type="EMBL" id="JAOTPL010000001">
    <property type="protein sequence ID" value="MCU7693096.1"/>
    <property type="molecule type" value="Genomic_DNA"/>
</dbReference>
<sequence length="154" mass="17083">MKKLLMIFSTMFFFQVFGQKVVINSNGTHSTIVGNGNTKTIVNPDGTHSTLVNNINTNKIIKQPFQIISAGTISVNKDLKITKFEGNVTIEGANFYFKNADSIIYHSQTSEFLIYNCADFDASGRISVKGSGPSSFIRYIITREALSNKPDDSW</sequence>
<comment type="caution">
    <text evidence="2">The sequence shown here is derived from an EMBL/GenBank/DDBJ whole genome shotgun (WGS) entry which is preliminary data.</text>
</comment>
<name>A0AAE3ILG1_9BACT</name>
<reference evidence="2" key="1">
    <citation type="submission" date="2022-10" db="EMBL/GenBank/DDBJ databases">
        <authorList>
            <person name="Kim H.S."/>
            <person name="Kim J.-S."/>
            <person name="Suh M.K."/>
            <person name="Eom M.K."/>
            <person name="Lee J.-S."/>
        </authorList>
    </citation>
    <scope>NUCLEOTIDE SEQUENCE</scope>
    <source>
        <strain evidence="2">LIP-5</strain>
    </source>
</reference>
<gene>
    <name evidence="2" type="ORF">OD355_01050</name>
</gene>
<organism evidence="2 3">
    <name type="scientific">Haoranjiania flava</name>
    <dbReference type="NCBI Taxonomy" id="1856322"/>
    <lineage>
        <taxon>Bacteria</taxon>
        <taxon>Pseudomonadati</taxon>
        <taxon>Bacteroidota</taxon>
        <taxon>Chitinophagia</taxon>
        <taxon>Chitinophagales</taxon>
        <taxon>Chitinophagaceae</taxon>
        <taxon>Haoranjiania</taxon>
    </lineage>
</organism>
<feature type="chain" id="PRO_5042132301" description="Organic solvent tolerance-like N-terminal domain-containing protein" evidence="1">
    <location>
        <begin position="19"/>
        <end position="154"/>
    </location>
</feature>
<evidence type="ECO:0008006" key="4">
    <source>
        <dbReference type="Google" id="ProtNLM"/>
    </source>
</evidence>
<keyword evidence="3" id="KW-1185">Reference proteome</keyword>
<evidence type="ECO:0000313" key="2">
    <source>
        <dbReference type="EMBL" id="MCU7693096.1"/>
    </source>
</evidence>
<dbReference type="Proteomes" id="UP001209317">
    <property type="component" value="Unassembled WGS sequence"/>
</dbReference>